<dbReference type="Proteomes" id="UP001596160">
    <property type="component" value="Unassembled WGS sequence"/>
</dbReference>
<proteinExistence type="predicted"/>
<dbReference type="EMBL" id="JBHSKP010000009">
    <property type="protein sequence ID" value="MFC5153254.1"/>
    <property type="molecule type" value="Genomic_DNA"/>
</dbReference>
<evidence type="ECO:0000313" key="2">
    <source>
        <dbReference type="Proteomes" id="UP001596160"/>
    </source>
</evidence>
<sequence>MAELEAHPVRTIFRKAATDYQAPLLESEGFSVLLATGDGNTDLTAAILPEPTTRLWVGGYPWSDYDWGPGEWGDGDVGELDDLSAAVSAVQSGDGELYFRSRDGELEYVGGRLGDHTINPPFDDAVALRRTLAPWASPPG</sequence>
<gene>
    <name evidence="1" type="ORF">ACFPRH_16080</name>
</gene>
<name>A0ABW0ANG6_9ACTN</name>
<reference evidence="2" key="1">
    <citation type="journal article" date="2019" name="Int. J. Syst. Evol. Microbiol.">
        <title>The Global Catalogue of Microorganisms (GCM) 10K type strain sequencing project: providing services to taxonomists for standard genome sequencing and annotation.</title>
        <authorList>
            <consortium name="The Broad Institute Genomics Platform"/>
            <consortium name="The Broad Institute Genome Sequencing Center for Infectious Disease"/>
            <person name="Wu L."/>
            <person name="Ma J."/>
        </authorList>
    </citation>
    <scope>NUCLEOTIDE SEQUENCE [LARGE SCALE GENOMIC DNA]</scope>
    <source>
        <strain evidence="2">PCU 266</strain>
    </source>
</reference>
<keyword evidence="2" id="KW-1185">Reference proteome</keyword>
<organism evidence="1 2">
    <name type="scientific">Streptomyces amakusaensis</name>
    <dbReference type="NCBI Taxonomy" id="67271"/>
    <lineage>
        <taxon>Bacteria</taxon>
        <taxon>Bacillati</taxon>
        <taxon>Actinomycetota</taxon>
        <taxon>Actinomycetes</taxon>
        <taxon>Kitasatosporales</taxon>
        <taxon>Streptomycetaceae</taxon>
        <taxon>Streptomyces</taxon>
    </lineage>
</organism>
<dbReference type="RefSeq" id="WP_344479749.1">
    <property type="nucleotide sequence ID" value="NZ_BAAASB010000013.1"/>
</dbReference>
<protein>
    <submittedName>
        <fullName evidence="1">Uncharacterized protein</fullName>
    </submittedName>
</protein>
<accession>A0ABW0ANG6</accession>
<comment type="caution">
    <text evidence="1">The sequence shown here is derived from an EMBL/GenBank/DDBJ whole genome shotgun (WGS) entry which is preliminary data.</text>
</comment>
<evidence type="ECO:0000313" key="1">
    <source>
        <dbReference type="EMBL" id="MFC5153254.1"/>
    </source>
</evidence>